<keyword evidence="5" id="KW-0175">Coiled coil</keyword>
<dbReference type="KEGG" id="dfa:DFA_05788"/>
<dbReference type="OrthoDB" id="2135133at2759"/>
<dbReference type="Pfam" id="PF02841">
    <property type="entry name" value="GBP_C"/>
    <property type="match status" value="1"/>
</dbReference>
<dbReference type="PANTHER" id="PTHR10751">
    <property type="entry name" value="GUANYLATE BINDING PROTEIN"/>
    <property type="match status" value="1"/>
</dbReference>
<comment type="similarity">
    <text evidence="4">Belongs to the TRAFAC class dynamin-like GTPase superfamily. GB1/RHD3 GTPase family.</text>
</comment>
<gene>
    <name evidence="8" type="ORF">DFA_05788</name>
</gene>
<feature type="transmembrane region" description="Helical" evidence="6">
    <location>
        <begin position="6"/>
        <end position="26"/>
    </location>
</feature>
<dbReference type="OMA" id="MAFTISH"/>
<keyword evidence="1" id="KW-0547">Nucleotide-binding</keyword>
<evidence type="ECO:0000256" key="3">
    <source>
        <dbReference type="ARBA" id="ARBA00023134"/>
    </source>
</evidence>
<keyword evidence="6" id="KW-0472">Membrane</keyword>
<dbReference type="Gene3D" id="3.40.50.300">
    <property type="entry name" value="P-loop containing nucleotide triphosphate hydrolases"/>
    <property type="match status" value="1"/>
</dbReference>
<dbReference type="Gene3D" id="1.20.1000.10">
    <property type="entry name" value="Guanylate-binding protein, C-terminal domain"/>
    <property type="match status" value="1"/>
</dbReference>
<dbReference type="InterPro" id="IPR015894">
    <property type="entry name" value="Guanylate-bd_N"/>
</dbReference>
<keyword evidence="6" id="KW-1133">Transmembrane helix</keyword>
<evidence type="ECO:0000313" key="8">
    <source>
        <dbReference type="EMBL" id="EGG23654.1"/>
    </source>
</evidence>
<dbReference type="SUPFAM" id="SSF48340">
    <property type="entry name" value="Interferon-induced guanylate-binding protein 1 (GBP1), C-terminal domain"/>
    <property type="match status" value="1"/>
</dbReference>
<dbReference type="AlphaFoldDB" id="F4PMK7"/>
<reference evidence="9" key="1">
    <citation type="journal article" date="2011" name="Genome Res.">
        <title>Phylogeny-wide analysis of social amoeba genomes highlights ancient origins for complex intercellular communication.</title>
        <authorList>
            <person name="Heidel A.J."/>
            <person name="Lawal H.M."/>
            <person name="Felder M."/>
            <person name="Schilde C."/>
            <person name="Helps N.R."/>
            <person name="Tunggal B."/>
            <person name="Rivero F."/>
            <person name="John U."/>
            <person name="Schleicher M."/>
            <person name="Eichinger L."/>
            <person name="Platzer M."/>
            <person name="Noegel A.A."/>
            <person name="Schaap P."/>
            <person name="Gloeckner G."/>
        </authorList>
    </citation>
    <scope>NUCLEOTIDE SEQUENCE [LARGE SCALE GENOMIC DNA]</scope>
    <source>
        <strain evidence="9">SH3</strain>
    </source>
</reference>
<evidence type="ECO:0000313" key="9">
    <source>
        <dbReference type="Proteomes" id="UP000007797"/>
    </source>
</evidence>
<evidence type="ECO:0000256" key="1">
    <source>
        <dbReference type="ARBA" id="ARBA00022741"/>
    </source>
</evidence>
<dbReference type="GO" id="GO:0005525">
    <property type="term" value="F:GTP binding"/>
    <property type="evidence" value="ECO:0007669"/>
    <property type="project" value="UniProtKB-KW"/>
</dbReference>
<dbReference type="InterPro" id="IPR027417">
    <property type="entry name" value="P-loop_NTPase"/>
</dbReference>
<sequence>MNHYCSIFIFVKLTFSLSLVCFMDIVKVKDSNEYKIIQHVLQALNKSGLKLTNNFFNAPRGNGLDVLADQPSNDISINNFMRQLMVRLQDSSIKPLDEEKMFSEYKKKLVLEDSDYRFYNDIIDSGQLANDNDKISDGGPIPFLYPNNCSLSNANDLTIIKDVERTHLVLNPRAASIIQQIQGPLAIVSVIGPYRSGKSYILNRMMSKKLSRGFALGHTMESCTLGVWMWGAPFKHPIIHPDGTEEEVTVILLDTEGLGSTSKSTTVECDNQILSLSMLLSSNVVYNSVSVPTSSDFDKLYFITKLSQSIVVRKGENRNTEQDLEQFCHFFPSHFSWVFRDCHLTPTLNGIDECSMTTFMLEKSFKLEAETPDAPDLKSIVHRNGIRKFLLTVFKSFMAFTISHPGHEALRYNIEDIENPFTSQKFHTDVANFISSFKNVLQIKKGQSPGSRVNGKQLISQIEIYLEDIKNGKSINVESTWEQTLKLGYESITNEAVMLFQKEIHQFIHTMPISYQQFMSHYQQAIKKTDQLFVKILDLDTDLHYFQKFSNRYHDECAKFDKSGQLVGGYLYSVHLKNNEASINHNNQVIRTLVEKIINPVLKSETTTHLALVTAEQLVEREYFVHALGPKTDQVFDNYLIEFSQKKETFLSYLKSTNQFKESLAKSEADREQMRQQNSSLIQRQKDLEINIKTNQEIFQQRIQQMQASKSEMESRMKSTIDSNTAQYQIQIQQLNNTITNNINIANNIEAQLQSTISNLQNQLR</sequence>
<dbReference type="GeneID" id="14875847"/>
<keyword evidence="6" id="KW-0812">Transmembrane</keyword>
<evidence type="ECO:0000256" key="5">
    <source>
        <dbReference type="SAM" id="Coils"/>
    </source>
</evidence>
<evidence type="ECO:0000256" key="4">
    <source>
        <dbReference type="PROSITE-ProRule" id="PRU01052"/>
    </source>
</evidence>
<dbReference type="PROSITE" id="PS51715">
    <property type="entry name" value="G_GB1_RHD3"/>
    <property type="match status" value="1"/>
</dbReference>
<dbReference type="RefSeq" id="XP_004361505.1">
    <property type="nucleotide sequence ID" value="XM_004361448.1"/>
</dbReference>
<dbReference type="SUPFAM" id="SSF52540">
    <property type="entry name" value="P-loop containing nucleoside triphosphate hydrolases"/>
    <property type="match status" value="1"/>
</dbReference>
<name>F4PMK7_CACFS</name>
<dbReference type="Pfam" id="PF02263">
    <property type="entry name" value="GBP"/>
    <property type="match status" value="1"/>
</dbReference>
<evidence type="ECO:0000256" key="2">
    <source>
        <dbReference type="ARBA" id="ARBA00022801"/>
    </source>
</evidence>
<keyword evidence="9" id="KW-1185">Reference proteome</keyword>
<dbReference type="GO" id="GO:0003924">
    <property type="term" value="F:GTPase activity"/>
    <property type="evidence" value="ECO:0007669"/>
    <property type="project" value="InterPro"/>
</dbReference>
<protein>
    <submittedName>
        <fullName evidence="8">Guanylate binding protein 1</fullName>
    </submittedName>
</protein>
<dbReference type="EMBL" id="GL883008">
    <property type="protein sequence ID" value="EGG23654.1"/>
    <property type="molecule type" value="Genomic_DNA"/>
</dbReference>
<feature type="coiled-coil region" evidence="5">
    <location>
        <begin position="657"/>
        <end position="691"/>
    </location>
</feature>
<organism evidence="8 9">
    <name type="scientific">Cavenderia fasciculata</name>
    <name type="common">Slime mold</name>
    <name type="synonym">Dictyostelium fasciculatum</name>
    <dbReference type="NCBI Taxonomy" id="261658"/>
    <lineage>
        <taxon>Eukaryota</taxon>
        <taxon>Amoebozoa</taxon>
        <taxon>Evosea</taxon>
        <taxon>Eumycetozoa</taxon>
        <taxon>Dictyostelia</taxon>
        <taxon>Acytosteliales</taxon>
        <taxon>Cavenderiaceae</taxon>
        <taxon>Cavenderia</taxon>
    </lineage>
</organism>
<proteinExistence type="inferred from homology"/>
<evidence type="ECO:0000259" key="7">
    <source>
        <dbReference type="PROSITE" id="PS51715"/>
    </source>
</evidence>
<keyword evidence="3" id="KW-0342">GTP-binding</keyword>
<dbReference type="InterPro" id="IPR030386">
    <property type="entry name" value="G_GB1_RHD3_dom"/>
</dbReference>
<dbReference type="Proteomes" id="UP000007797">
    <property type="component" value="Unassembled WGS sequence"/>
</dbReference>
<feature type="domain" description="GB1/RHD3-type G" evidence="7">
    <location>
        <begin position="182"/>
        <end position="331"/>
    </location>
</feature>
<dbReference type="InterPro" id="IPR003191">
    <property type="entry name" value="Guanylate-bd/ATL_C"/>
</dbReference>
<dbReference type="InterPro" id="IPR036543">
    <property type="entry name" value="Guanylate-bd_C_sf"/>
</dbReference>
<keyword evidence="2" id="KW-0378">Hydrolase</keyword>
<evidence type="ECO:0000256" key="6">
    <source>
        <dbReference type="SAM" id="Phobius"/>
    </source>
</evidence>
<accession>F4PMK7</accession>